<dbReference type="PANTHER" id="PTHR45973:SF9">
    <property type="entry name" value="LEUCINE-RICH REPEAT-CONTAINING PROTEIN 46"/>
    <property type="match status" value="1"/>
</dbReference>
<evidence type="ECO:0000256" key="5">
    <source>
        <dbReference type="ARBA" id="ARBA00023273"/>
    </source>
</evidence>
<proteinExistence type="predicted"/>
<dbReference type="KEGG" id="gla:GL50803_0011885"/>
<dbReference type="Pfam" id="PF12799">
    <property type="entry name" value="LRR_4"/>
    <property type="match status" value="2"/>
</dbReference>
<dbReference type="SMART" id="SM00365">
    <property type="entry name" value="LRR_SD22"/>
    <property type="match status" value="4"/>
</dbReference>
<comment type="caution">
    <text evidence="7">The sequence shown here is derived from an EMBL/GenBank/DDBJ whole genome shotgun (WGS) entry which is preliminary data.</text>
</comment>
<keyword evidence="8" id="KW-1185">Reference proteome</keyword>
<dbReference type="InterPro" id="IPR032675">
    <property type="entry name" value="LRR_dom_sf"/>
</dbReference>
<keyword evidence="2" id="KW-0433">Leucine-rich repeat</keyword>
<evidence type="ECO:0000256" key="6">
    <source>
        <dbReference type="SAM" id="MobiDB-lite"/>
    </source>
</evidence>
<dbReference type="InterPro" id="IPR025875">
    <property type="entry name" value="Leu-rich_rpt_4"/>
</dbReference>
<reference evidence="7 8" key="1">
    <citation type="journal article" date="2007" name="Science">
        <title>Genomic minimalism in the early diverging intestinal parasite Giardia lamblia.</title>
        <authorList>
            <person name="Morrison H.G."/>
            <person name="McArthur A.G."/>
            <person name="Gillin F.D."/>
            <person name="Aley S.B."/>
            <person name="Adam R.D."/>
            <person name="Olsen G.J."/>
            <person name="Best A.A."/>
            <person name="Cande W.Z."/>
            <person name="Chen F."/>
            <person name="Cipriano M.J."/>
            <person name="Davids B.J."/>
            <person name="Dawson S.C."/>
            <person name="Elmendorf H.G."/>
            <person name="Hehl A.B."/>
            <person name="Holder M.E."/>
            <person name="Huse S.M."/>
            <person name="Kim U.U."/>
            <person name="Lasek-Nesselquist E."/>
            <person name="Manning G."/>
            <person name="Nigam A."/>
            <person name="Nixon J.E."/>
            <person name="Palm D."/>
            <person name="Passamaneck N.E."/>
            <person name="Prabhu A."/>
            <person name="Reich C.I."/>
            <person name="Reiner D.S."/>
            <person name="Samuelson J."/>
            <person name="Svard S.G."/>
            <person name="Sogin M.L."/>
        </authorList>
    </citation>
    <scope>NUCLEOTIDE SEQUENCE [LARGE SCALE GENOMIC DNA]</scope>
    <source>
        <strain evidence="7 8">WB C6</strain>
    </source>
</reference>
<dbReference type="EMBL" id="AACB03000003">
    <property type="protein sequence ID" value="KAE8303024.1"/>
    <property type="molecule type" value="Genomic_DNA"/>
</dbReference>
<dbReference type="AlphaFoldDB" id="A8B2R0"/>
<dbReference type="SUPFAM" id="SSF52075">
    <property type="entry name" value="Outer arm dynein light chain 1"/>
    <property type="match status" value="1"/>
</dbReference>
<accession>A8B2R0</accession>
<feature type="compositionally biased region" description="Acidic residues" evidence="6">
    <location>
        <begin position="467"/>
        <end position="477"/>
    </location>
</feature>
<dbReference type="InterPro" id="IPR050576">
    <property type="entry name" value="Cilia_flagella_integrity"/>
</dbReference>
<evidence type="ECO:0000256" key="1">
    <source>
        <dbReference type="ARBA" id="ARBA00004138"/>
    </source>
</evidence>
<evidence type="ECO:0000256" key="4">
    <source>
        <dbReference type="ARBA" id="ARBA00023069"/>
    </source>
</evidence>
<dbReference type="PROSITE" id="PS51450">
    <property type="entry name" value="LRR"/>
    <property type="match status" value="3"/>
</dbReference>
<dbReference type="Proteomes" id="UP000001548">
    <property type="component" value="Unassembled WGS sequence"/>
</dbReference>
<dbReference type="PANTHER" id="PTHR45973">
    <property type="entry name" value="PROTEIN PHOSPHATASE 1 REGULATORY SUBUNIT SDS22-RELATED"/>
    <property type="match status" value="1"/>
</dbReference>
<dbReference type="OMA" id="KTIIHAC"/>
<dbReference type="HOGENOM" id="CLU_572998_0_0_1"/>
<dbReference type="GeneID" id="5702950"/>
<keyword evidence="4" id="KW-0969">Cilium</keyword>
<evidence type="ECO:0000313" key="8">
    <source>
        <dbReference type="Proteomes" id="UP000001548"/>
    </source>
</evidence>
<dbReference type="Gene3D" id="3.80.10.10">
    <property type="entry name" value="Ribonuclease Inhibitor"/>
    <property type="match status" value="2"/>
</dbReference>
<dbReference type="VEuPathDB" id="GiardiaDB:GL50803_11885"/>
<organism evidence="7 8">
    <name type="scientific">Giardia intestinalis (strain ATCC 50803 / WB clone C6)</name>
    <name type="common">Giardia lamblia</name>
    <dbReference type="NCBI Taxonomy" id="184922"/>
    <lineage>
        <taxon>Eukaryota</taxon>
        <taxon>Metamonada</taxon>
        <taxon>Diplomonadida</taxon>
        <taxon>Hexamitidae</taxon>
        <taxon>Giardiinae</taxon>
        <taxon>Giardia</taxon>
    </lineage>
</organism>
<sequence length="477" mass="53593">MLKRDEETDAAGNRRMTPKALRKICVEKGGYATPELNDTVYFHYKGFSRIENLDAYVGVKALWLEGNGFFKIENLEPLQNLVCLFLQENLISKVENLDKNPTIRQLNLATNQIRSIGDGLCKLVNLETLNLSNNMLETVDDLRGLVEATDPDTNELVPVCQNLSVLDLSKNRIEDPAIVTILQRLPNLKVLNLMNNKIVRTMERYRKTIIHACPKLTYLDDRPVFDDERRAVTAYFAGGPEAEIAERRLCLAEKRAEESAQFVSMRAFLNGTSRDECIQIGNRERERYMKRFHETGEVDQYGGRNHAEEVTAADPKYLYPIWSLEEVESVSKESLKSRIVVPIQLHSMATASAKSEDVPELEEVTLDESGNVVTVPLAKEEVDSAGDITDIGFDTGLGSERDSEDVYYDSLPRNTLDPLPSKALPPAMEADTSNNDQFTSKDKLEQGPCEPVPTQEDGPPANKQEDKEDGCDFSEPD</sequence>
<dbReference type="InterPro" id="IPR001611">
    <property type="entry name" value="Leu-rich_rpt"/>
</dbReference>
<evidence type="ECO:0000256" key="2">
    <source>
        <dbReference type="ARBA" id="ARBA00022614"/>
    </source>
</evidence>
<feature type="region of interest" description="Disordered" evidence="6">
    <location>
        <begin position="409"/>
        <end position="477"/>
    </location>
</feature>
<dbReference type="STRING" id="184922.A8B2R0"/>
<protein>
    <submittedName>
        <fullName evidence="7">Phosphatase 1 regulatory subunit</fullName>
    </submittedName>
</protein>
<keyword evidence="3" id="KW-0677">Repeat</keyword>
<dbReference type="RefSeq" id="XP_001710026.1">
    <property type="nucleotide sequence ID" value="XM_001709974.1"/>
</dbReference>
<evidence type="ECO:0000313" key="7">
    <source>
        <dbReference type="EMBL" id="KAE8303024.1"/>
    </source>
</evidence>
<gene>
    <name evidence="7" type="ORF">GL50803_0011885</name>
</gene>
<keyword evidence="5" id="KW-0966">Cell projection</keyword>
<name>A8B2R0_GIAIC</name>
<comment type="subcellular location">
    <subcellularLocation>
        <location evidence="1">Cell projection</location>
        <location evidence="1">Cilium</location>
    </subcellularLocation>
</comment>
<evidence type="ECO:0000256" key="3">
    <source>
        <dbReference type="ARBA" id="ARBA00022737"/>
    </source>
</evidence>